<sequence length="339" mass="38476">MEHDHDDVICISKDSDDDILMKDVDSMDDSASAKEWNILFGEENDAINDENDCSMFTQNDDDNDNDSGNTDDSNDDDCSMCGEEDDNDSNKCDDEDSSMHTDDDDSDDDKCCCCQACWMYKHGHVRDPVPLETITEAMKWAETNSSEIALLAPILKNKTVIQIQIYGSGELDFTEKESGPLQLAIAFNLMNRLKEKFPEISITCQEPRYVESEKEYLRSKGVKVLDTEEFSSEHFIQASKAAKNVSNATFICYMIGGMYHMNNEFLEAHWNPDILSRCIFISNNPEYGPPFPKLRKFGEICDSKPLEFEEESLGDICFGDTCIYSISKENAKSLINFFE</sequence>
<feature type="domain" description="SRR1-like" evidence="3">
    <location>
        <begin position="155"/>
        <end position="286"/>
    </location>
</feature>
<dbReference type="GO" id="GO:0005634">
    <property type="term" value="C:nucleus"/>
    <property type="evidence" value="ECO:0007669"/>
    <property type="project" value="TreeGrafter"/>
</dbReference>
<evidence type="ECO:0000313" key="4">
    <source>
        <dbReference type="Proteomes" id="UP000887578"/>
    </source>
</evidence>
<keyword evidence="4" id="KW-1185">Reference proteome</keyword>
<feature type="compositionally biased region" description="Basic and acidic residues" evidence="2">
    <location>
        <begin position="88"/>
        <end position="101"/>
    </location>
</feature>
<dbReference type="InterPro" id="IPR040044">
    <property type="entry name" value="SRR1L"/>
</dbReference>
<feature type="compositionally biased region" description="Acidic residues" evidence="2">
    <location>
        <begin position="72"/>
        <end position="87"/>
    </location>
</feature>
<feature type="compositionally biased region" description="Acidic residues" evidence="2">
    <location>
        <begin position="42"/>
        <end position="52"/>
    </location>
</feature>
<accession>A0A914QVD9</accession>
<evidence type="ECO:0000313" key="5">
    <source>
        <dbReference type="WBParaSite" id="PDA_v2.g7969.t1"/>
    </source>
</evidence>
<evidence type="ECO:0000256" key="1">
    <source>
        <dbReference type="ARBA" id="ARBA00009856"/>
    </source>
</evidence>
<evidence type="ECO:0000256" key="2">
    <source>
        <dbReference type="SAM" id="MobiDB-lite"/>
    </source>
</evidence>
<dbReference type="InterPro" id="IPR012942">
    <property type="entry name" value="SRR1-like"/>
</dbReference>
<feature type="region of interest" description="Disordered" evidence="2">
    <location>
        <begin position="42"/>
        <end position="109"/>
    </location>
</feature>
<comment type="similarity">
    <text evidence="1">Belongs to the SRR1 family.</text>
</comment>
<dbReference type="WBParaSite" id="PDA_v2.g7969.t1">
    <property type="protein sequence ID" value="PDA_v2.g7969.t1"/>
    <property type="gene ID" value="PDA_v2.g7969"/>
</dbReference>
<name>A0A914QVD9_9BILA</name>
<proteinExistence type="inferred from homology"/>
<dbReference type="AlphaFoldDB" id="A0A914QVD9"/>
<evidence type="ECO:0000259" key="3">
    <source>
        <dbReference type="Pfam" id="PF07985"/>
    </source>
</evidence>
<dbReference type="PANTHER" id="PTHR28626">
    <property type="entry name" value="SRR1-LIKE PROTEIN"/>
    <property type="match status" value="1"/>
</dbReference>
<protein>
    <submittedName>
        <fullName evidence="5">SRR1-like domain-containing protein</fullName>
    </submittedName>
</protein>
<organism evidence="4 5">
    <name type="scientific">Panagrolaimus davidi</name>
    <dbReference type="NCBI Taxonomy" id="227884"/>
    <lineage>
        <taxon>Eukaryota</taxon>
        <taxon>Metazoa</taxon>
        <taxon>Ecdysozoa</taxon>
        <taxon>Nematoda</taxon>
        <taxon>Chromadorea</taxon>
        <taxon>Rhabditida</taxon>
        <taxon>Tylenchina</taxon>
        <taxon>Panagrolaimomorpha</taxon>
        <taxon>Panagrolaimoidea</taxon>
        <taxon>Panagrolaimidae</taxon>
        <taxon>Panagrolaimus</taxon>
    </lineage>
</organism>
<dbReference type="PANTHER" id="PTHR28626:SF3">
    <property type="entry name" value="SRR1-LIKE PROTEIN"/>
    <property type="match status" value="1"/>
</dbReference>
<reference evidence="5" key="1">
    <citation type="submission" date="2022-11" db="UniProtKB">
        <authorList>
            <consortium name="WormBaseParasite"/>
        </authorList>
    </citation>
    <scope>IDENTIFICATION</scope>
</reference>
<dbReference type="Pfam" id="PF07985">
    <property type="entry name" value="SRR1"/>
    <property type="match status" value="1"/>
</dbReference>
<dbReference type="GO" id="GO:0005737">
    <property type="term" value="C:cytoplasm"/>
    <property type="evidence" value="ECO:0007669"/>
    <property type="project" value="TreeGrafter"/>
</dbReference>
<dbReference type="Proteomes" id="UP000887578">
    <property type="component" value="Unplaced"/>
</dbReference>